<evidence type="ECO:0000313" key="2">
    <source>
        <dbReference type="EMBL" id="SFT73951.1"/>
    </source>
</evidence>
<dbReference type="Proteomes" id="UP000236454">
    <property type="component" value="Unassembled WGS sequence"/>
</dbReference>
<feature type="signal peptide" evidence="1">
    <location>
        <begin position="1"/>
        <end position="24"/>
    </location>
</feature>
<dbReference type="AlphaFoldDB" id="A0A1I7AG73"/>
<organism evidence="2 3">
    <name type="scientific">Lishizhenia tianjinensis</name>
    <dbReference type="NCBI Taxonomy" id="477690"/>
    <lineage>
        <taxon>Bacteria</taxon>
        <taxon>Pseudomonadati</taxon>
        <taxon>Bacteroidota</taxon>
        <taxon>Flavobacteriia</taxon>
        <taxon>Flavobacteriales</taxon>
        <taxon>Crocinitomicaceae</taxon>
        <taxon>Lishizhenia</taxon>
    </lineage>
</organism>
<evidence type="ECO:0008006" key="4">
    <source>
        <dbReference type="Google" id="ProtNLM"/>
    </source>
</evidence>
<dbReference type="RefSeq" id="WP_139230333.1">
    <property type="nucleotide sequence ID" value="NZ_FPAS01000003.1"/>
</dbReference>
<evidence type="ECO:0000256" key="1">
    <source>
        <dbReference type="SAM" id="SignalP"/>
    </source>
</evidence>
<dbReference type="STRING" id="477690.SAMN05216474_2062"/>
<proteinExistence type="predicted"/>
<name>A0A1I7AG73_9FLAO</name>
<gene>
    <name evidence="2" type="ORF">SAMN05216474_2062</name>
</gene>
<keyword evidence="1" id="KW-0732">Signal</keyword>
<sequence length="280" mass="32723">MKFKPNLLLLLVLLLIFSPNMVKAQDSSTVYSVDTLLIGDWYLDHQRITSFEEDSTHYFPPFLSEIAFTPDSIILQKTEPRRFYTPSTKSFTYEISHNALTLYSWQTHRRKNKNSSRVEEANFEILLCTTDQLVLSYYLFDPTPLGNNSFKIILTYKRKAHQSLQTQLTKTWFTCLDNHPKNKDTIYFTPSTPPNCKQNTLTLEINPSKAKIAETFVTHTSNFSGIMDGVFLSHPYMLEQRKEKTYLHYYRAQENLNLQITTSYEIVSCTAQELILYKVY</sequence>
<dbReference type="EMBL" id="FPAS01000003">
    <property type="protein sequence ID" value="SFT73951.1"/>
    <property type="molecule type" value="Genomic_DNA"/>
</dbReference>
<accession>A0A1I7AG73</accession>
<evidence type="ECO:0000313" key="3">
    <source>
        <dbReference type="Proteomes" id="UP000236454"/>
    </source>
</evidence>
<reference evidence="2 3" key="1">
    <citation type="submission" date="2016-10" db="EMBL/GenBank/DDBJ databases">
        <authorList>
            <person name="de Groot N.N."/>
        </authorList>
    </citation>
    <scope>NUCLEOTIDE SEQUENCE [LARGE SCALE GENOMIC DNA]</scope>
    <source>
        <strain evidence="2 3">CGMCC 1.7005</strain>
    </source>
</reference>
<feature type="chain" id="PRO_5014634446" description="Lipocalin-like domain-containing protein" evidence="1">
    <location>
        <begin position="25"/>
        <end position="280"/>
    </location>
</feature>
<protein>
    <recommendedName>
        <fullName evidence="4">Lipocalin-like domain-containing protein</fullName>
    </recommendedName>
</protein>
<keyword evidence="3" id="KW-1185">Reference proteome</keyword>